<evidence type="ECO:0000313" key="2">
    <source>
        <dbReference type="EMBL" id="KHJ88856.1"/>
    </source>
</evidence>
<dbReference type="Pfam" id="PF21325">
    <property type="entry name" value="SHPRH_helical-1st"/>
    <property type="match status" value="1"/>
</dbReference>
<keyword evidence="3" id="KW-1185">Reference proteome</keyword>
<dbReference type="InterPro" id="IPR048686">
    <property type="entry name" value="SHPRH_helical_1st"/>
</dbReference>
<feature type="domain" description="E3 ubiquitin-protein ligase SHPRH first helical" evidence="1">
    <location>
        <begin position="7"/>
        <end position="87"/>
    </location>
</feature>
<evidence type="ECO:0000313" key="3">
    <source>
        <dbReference type="Proteomes" id="UP000053660"/>
    </source>
</evidence>
<protein>
    <recommendedName>
        <fullName evidence="1">E3 ubiquitin-protein ligase SHPRH first helical domain-containing protein</fullName>
    </recommendedName>
</protein>
<dbReference type="EMBL" id="KN555090">
    <property type="protein sequence ID" value="KHJ88856.1"/>
    <property type="molecule type" value="Genomic_DNA"/>
</dbReference>
<proteinExistence type="predicted"/>
<dbReference type="InterPro" id="IPR011990">
    <property type="entry name" value="TPR-like_helical_dom_sf"/>
</dbReference>
<dbReference type="Proteomes" id="UP000053660">
    <property type="component" value="Unassembled WGS sequence"/>
</dbReference>
<dbReference type="OrthoDB" id="423559at2759"/>
<evidence type="ECO:0000259" key="1">
    <source>
        <dbReference type="Pfam" id="PF21325"/>
    </source>
</evidence>
<dbReference type="AlphaFoldDB" id="A0A0B1SY63"/>
<name>A0A0B1SY63_OESDE</name>
<accession>A0A0B1SY63</accession>
<reference evidence="2 3" key="1">
    <citation type="submission" date="2014-03" db="EMBL/GenBank/DDBJ databases">
        <title>Draft genome of the hookworm Oesophagostomum dentatum.</title>
        <authorList>
            <person name="Mitreva M."/>
        </authorList>
    </citation>
    <scope>NUCLEOTIDE SEQUENCE [LARGE SCALE GENOMIC DNA]</scope>
    <source>
        <strain evidence="2 3">OD-Hann</strain>
    </source>
</reference>
<dbReference type="Gene3D" id="1.25.40.10">
    <property type="entry name" value="Tetratricopeptide repeat domain"/>
    <property type="match status" value="1"/>
</dbReference>
<sequence length="188" mass="22557">MFSPKLIFRKLFEDARTAVVQRHREMVANRNALAGIYLLLGEHHHALSWYRQAFLIREQQKELNKLLGLTEVVNENQEEIKEVLREDEEVVELKQDEHDNDDEDKELDISKPIKPLEIDALQIIHITRRGKAWHELILIRMYRSCKSEVMTVVHPFYELLLKWLTLMEKMLRIGREITTYVQEWVNRE</sequence>
<organism evidence="2 3">
    <name type="scientific">Oesophagostomum dentatum</name>
    <name type="common">Nodular worm</name>
    <dbReference type="NCBI Taxonomy" id="61180"/>
    <lineage>
        <taxon>Eukaryota</taxon>
        <taxon>Metazoa</taxon>
        <taxon>Ecdysozoa</taxon>
        <taxon>Nematoda</taxon>
        <taxon>Chromadorea</taxon>
        <taxon>Rhabditida</taxon>
        <taxon>Rhabditina</taxon>
        <taxon>Rhabditomorpha</taxon>
        <taxon>Strongyloidea</taxon>
        <taxon>Strongylidae</taxon>
        <taxon>Oesophagostomum</taxon>
    </lineage>
</organism>
<gene>
    <name evidence="2" type="ORF">OESDEN_11339</name>
</gene>